<sequence length="334" mass="37942">MIFADFAVELDSAIESSQRKRIEWALTIPSRAENNSSTLTTLWHPMASVTHFESHCGLYAFFHEGKYYVFIDDENGKNQHCGRVDIVQILEEGGTELLNTLRTVFDFVEIGVSTCDGGDSSAIVRNNPNPEWEKAFAKACLYFTRKNFPAFFKLELADVGFDGRLISCTMDKSFDFMYAIDLDNNLFHERGSTLYSNSLVASHPIQGLTKEILDKLRNQNDVEDGFFSQSFPLPNEYKQAILDDLSIQGYRFCCKVTNSYDPILWRVIEEATGCERCVHIFLPSFSEQPFFHSATRTTYGRYGVADEFQASSPSDPCLKNTDITRKPSCGRRCL</sequence>
<reference evidence="1" key="1">
    <citation type="submission" date="2021-01" db="EMBL/GenBank/DDBJ databases">
        <authorList>
            <person name="Corre E."/>
            <person name="Pelletier E."/>
            <person name="Niang G."/>
            <person name="Scheremetjew M."/>
            <person name="Finn R."/>
            <person name="Kale V."/>
            <person name="Holt S."/>
            <person name="Cochrane G."/>
            <person name="Meng A."/>
            <person name="Brown T."/>
            <person name="Cohen L."/>
        </authorList>
    </citation>
    <scope>NUCLEOTIDE SEQUENCE</scope>
    <source>
        <strain evidence="1">B596</strain>
    </source>
</reference>
<dbReference type="AlphaFoldDB" id="A0A7S0TA01"/>
<protein>
    <submittedName>
        <fullName evidence="1">Uncharacterized protein</fullName>
    </submittedName>
</protein>
<proteinExistence type="predicted"/>
<dbReference type="EMBL" id="HBFG01000209">
    <property type="protein sequence ID" value="CAD8728229.1"/>
    <property type="molecule type" value="Transcribed_RNA"/>
</dbReference>
<organism evidence="1">
    <name type="scientific">Pseudo-nitzschia delicatissima</name>
    <dbReference type="NCBI Taxonomy" id="44447"/>
    <lineage>
        <taxon>Eukaryota</taxon>
        <taxon>Sar</taxon>
        <taxon>Stramenopiles</taxon>
        <taxon>Ochrophyta</taxon>
        <taxon>Bacillariophyta</taxon>
        <taxon>Bacillariophyceae</taxon>
        <taxon>Bacillariophycidae</taxon>
        <taxon>Bacillariales</taxon>
        <taxon>Bacillariaceae</taxon>
        <taxon>Pseudo-nitzschia</taxon>
    </lineage>
</organism>
<evidence type="ECO:0000313" key="1">
    <source>
        <dbReference type="EMBL" id="CAD8728229.1"/>
    </source>
</evidence>
<gene>
    <name evidence="1" type="ORF">PDEL0327_LOCUS141</name>
</gene>
<accession>A0A7S0TA01</accession>
<name>A0A7S0TA01_9STRA</name>